<feature type="transmembrane region" description="Helical" evidence="2">
    <location>
        <begin position="36"/>
        <end position="59"/>
    </location>
</feature>
<dbReference type="Proteomes" id="UP000077868">
    <property type="component" value="Chromosome"/>
</dbReference>
<keyword evidence="2" id="KW-0812">Transmembrane</keyword>
<dbReference type="AlphaFoldDB" id="A0A1A9GG62"/>
<reference evidence="3 4" key="1">
    <citation type="submission" date="2016-03" db="EMBL/GenBank/DDBJ databases">
        <title>Complete genome sequence of a soil Actinobacterium, Nocardioides dokdonensis FR1436.</title>
        <authorList>
            <person name="Kwon S.-K."/>
            <person name="Kim K."/>
            <person name="Kim J.F."/>
        </authorList>
    </citation>
    <scope>NUCLEOTIDE SEQUENCE [LARGE SCALE GENOMIC DNA]</scope>
    <source>
        <strain evidence="3 4">FR1436</strain>
    </source>
</reference>
<feature type="transmembrane region" description="Helical" evidence="2">
    <location>
        <begin position="65"/>
        <end position="88"/>
    </location>
</feature>
<proteinExistence type="predicted"/>
<keyword evidence="4" id="KW-1185">Reference proteome</keyword>
<evidence type="ECO:0000313" key="3">
    <source>
        <dbReference type="EMBL" id="ANH37319.1"/>
    </source>
</evidence>
<dbReference type="STRING" id="1300347.I601_0876"/>
<protein>
    <submittedName>
        <fullName evidence="3">Uncharacterized protein</fullName>
    </submittedName>
</protein>
<dbReference type="RefSeq" id="WP_068106846.1">
    <property type="nucleotide sequence ID" value="NZ_CP015079.1"/>
</dbReference>
<accession>A0A1A9GG62</accession>
<evidence type="ECO:0000313" key="4">
    <source>
        <dbReference type="Proteomes" id="UP000077868"/>
    </source>
</evidence>
<keyword evidence="2" id="KW-0472">Membrane</keyword>
<sequence>MPTPESPARPRRRHLIDPDNPPPPPSKASLSRVQQWVMSVLAGTTILHLSLGLLLAAWYVEGDQLVPVIGLEVIAGILGVLAVATGLAIHRRPVLSPWLLLGTLPGVVGVVVTLT</sequence>
<feature type="transmembrane region" description="Helical" evidence="2">
    <location>
        <begin position="95"/>
        <end position="114"/>
    </location>
</feature>
<dbReference type="PATRIC" id="fig|1300347.3.peg.874"/>
<dbReference type="KEGG" id="ndk:I601_0876"/>
<name>A0A1A9GG62_9ACTN</name>
<gene>
    <name evidence="3" type="ORF">I601_0876</name>
</gene>
<evidence type="ECO:0000256" key="2">
    <source>
        <dbReference type="SAM" id="Phobius"/>
    </source>
</evidence>
<feature type="region of interest" description="Disordered" evidence="1">
    <location>
        <begin position="1"/>
        <end position="29"/>
    </location>
</feature>
<dbReference type="OrthoDB" id="3788664at2"/>
<dbReference type="EMBL" id="CP015079">
    <property type="protein sequence ID" value="ANH37319.1"/>
    <property type="molecule type" value="Genomic_DNA"/>
</dbReference>
<keyword evidence="2" id="KW-1133">Transmembrane helix</keyword>
<evidence type="ECO:0000256" key="1">
    <source>
        <dbReference type="SAM" id="MobiDB-lite"/>
    </source>
</evidence>
<organism evidence="3 4">
    <name type="scientific">Nocardioides dokdonensis FR1436</name>
    <dbReference type="NCBI Taxonomy" id="1300347"/>
    <lineage>
        <taxon>Bacteria</taxon>
        <taxon>Bacillati</taxon>
        <taxon>Actinomycetota</taxon>
        <taxon>Actinomycetes</taxon>
        <taxon>Propionibacteriales</taxon>
        <taxon>Nocardioidaceae</taxon>
        <taxon>Nocardioides</taxon>
    </lineage>
</organism>